<feature type="chain" id="PRO_5004663959" evidence="1">
    <location>
        <begin position="20"/>
        <end position="321"/>
    </location>
</feature>
<name>U5QHA7_GLOK1</name>
<dbReference type="eggNOG" id="COG0739">
    <property type="taxonomic scope" value="Bacteria"/>
</dbReference>
<dbReference type="AlphaFoldDB" id="U5QHA7"/>
<dbReference type="CDD" id="cd12797">
    <property type="entry name" value="M23_peptidase"/>
    <property type="match status" value="1"/>
</dbReference>
<dbReference type="PANTHER" id="PTHR21666:SF290">
    <property type="entry name" value="PEPTIDASE M23 DOMAIN PROTEIN"/>
    <property type="match status" value="1"/>
</dbReference>
<keyword evidence="4" id="KW-1185">Reference proteome</keyword>
<dbReference type="PANTHER" id="PTHR21666">
    <property type="entry name" value="PEPTIDASE-RELATED"/>
    <property type="match status" value="1"/>
</dbReference>
<dbReference type="InterPro" id="IPR011055">
    <property type="entry name" value="Dup_hybrid_motif"/>
</dbReference>
<dbReference type="InterPro" id="IPR050570">
    <property type="entry name" value="Cell_wall_metabolism_enzyme"/>
</dbReference>
<dbReference type="EMBL" id="CP003587">
    <property type="protein sequence ID" value="AGY57014.1"/>
    <property type="molecule type" value="Genomic_DNA"/>
</dbReference>
<protein>
    <submittedName>
        <fullName evidence="3">Peptidase</fullName>
    </submittedName>
</protein>
<dbReference type="Pfam" id="PF01551">
    <property type="entry name" value="Peptidase_M23"/>
    <property type="match status" value="1"/>
</dbReference>
<keyword evidence="1" id="KW-0732">Signal</keyword>
<evidence type="ECO:0000259" key="2">
    <source>
        <dbReference type="Pfam" id="PF01551"/>
    </source>
</evidence>
<dbReference type="OrthoDB" id="507840at2"/>
<dbReference type="KEGG" id="glj:GKIL_0768"/>
<dbReference type="SUPFAM" id="SSF51261">
    <property type="entry name" value="Duplicated hybrid motif"/>
    <property type="match status" value="1"/>
</dbReference>
<feature type="signal peptide" evidence="1">
    <location>
        <begin position="1"/>
        <end position="19"/>
    </location>
</feature>
<evidence type="ECO:0000313" key="3">
    <source>
        <dbReference type="EMBL" id="AGY57014.1"/>
    </source>
</evidence>
<evidence type="ECO:0000313" key="4">
    <source>
        <dbReference type="Proteomes" id="UP000017396"/>
    </source>
</evidence>
<dbReference type="STRING" id="1183438.GKIL_0768"/>
<feature type="domain" description="M23ase beta-sheet core" evidence="2">
    <location>
        <begin position="89"/>
        <end position="171"/>
    </location>
</feature>
<sequence length="321" mass="34480">MHAHFRHYPCLLIALLALAAPGPCQTTLNISDVTSDYSGPAPINLSALRTLPGDARALPLRLPFRYGSCYRVSQGNNGGYSHHERSNRYAWDFAMPVDTPVTAAAAGRVVPVPKVEEGIGKSVVLDHGHGYYTLYAHLSRLQVSPGQRVQAGQLIALSGRDVGVAPHLHFMAATLLPVLTALPARLTDSGSPDGVPKENQQVCARTARSNGAFFDTPISADAFAAQGILLTKAPPAHALVMNRAYVVEGVTAKPFGAVFYQVRSQKGLIYTNNSIFSDERGHFRLVVESPLGRPGEQVQQLIFSHLSEQGTAVSTVVLVNR</sequence>
<reference evidence="3 4" key="1">
    <citation type="journal article" date="2013" name="PLoS ONE">
        <title>Cultivation and Complete Genome Sequencing of Gloeobacter kilaueensis sp. nov., from a Lava Cave in Kilauea Caldera, Hawai'i.</title>
        <authorList>
            <person name="Saw J.H."/>
            <person name="Schatz M."/>
            <person name="Brown M.V."/>
            <person name="Kunkel D.D."/>
            <person name="Foster J.S."/>
            <person name="Shick H."/>
            <person name="Christensen S."/>
            <person name="Hou S."/>
            <person name="Wan X."/>
            <person name="Donachie S.P."/>
        </authorList>
    </citation>
    <scope>NUCLEOTIDE SEQUENCE [LARGE SCALE GENOMIC DNA]</scope>
    <source>
        <strain evidence="4">JS</strain>
    </source>
</reference>
<accession>U5QHA7</accession>
<evidence type="ECO:0000256" key="1">
    <source>
        <dbReference type="SAM" id="SignalP"/>
    </source>
</evidence>
<dbReference type="InterPro" id="IPR016047">
    <property type="entry name" value="M23ase_b-sheet_dom"/>
</dbReference>
<dbReference type="RefSeq" id="WP_023172063.1">
    <property type="nucleotide sequence ID" value="NC_022600.1"/>
</dbReference>
<gene>
    <name evidence="3" type="ORF">GKIL_0768</name>
</gene>
<dbReference type="GO" id="GO:0004222">
    <property type="term" value="F:metalloendopeptidase activity"/>
    <property type="evidence" value="ECO:0007669"/>
    <property type="project" value="TreeGrafter"/>
</dbReference>
<dbReference type="Proteomes" id="UP000017396">
    <property type="component" value="Chromosome"/>
</dbReference>
<organism evidence="3 4">
    <name type="scientific">Gloeobacter kilaueensis (strain ATCC BAA-2537 / CCAP 1431/1 / ULC 316 / JS1)</name>
    <dbReference type="NCBI Taxonomy" id="1183438"/>
    <lineage>
        <taxon>Bacteria</taxon>
        <taxon>Bacillati</taxon>
        <taxon>Cyanobacteriota</taxon>
        <taxon>Cyanophyceae</taxon>
        <taxon>Gloeobacterales</taxon>
        <taxon>Gloeobacteraceae</taxon>
        <taxon>Gloeobacter</taxon>
    </lineage>
</organism>
<dbReference type="Gene3D" id="2.70.70.10">
    <property type="entry name" value="Glucose Permease (Domain IIA)"/>
    <property type="match status" value="1"/>
</dbReference>
<proteinExistence type="predicted"/>
<dbReference type="HOGENOM" id="CLU_893601_0_0_3"/>